<dbReference type="EnsemblPlants" id="LPERR03G09880.1">
    <property type="protein sequence ID" value="LPERR03G09880.1"/>
    <property type="gene ID" value="LPERR03G09880"/>
</dbReference>
<feature type="transmembrane region" description="Helical" evidence="1">
    <location>
        <begin position="58"/>
        <end position="80"/>
    </location>
</feature>
<accession>A0A0D9VS33</accession>
<dbReference type="Pfam" id="PF24095">
    <property type="entry name" value="DUF7378"/>
    <property type="match status" value="1"/>
</dbReference>
<proteinExistence type="predicted"/>
<protein>
    <recommendedName>
        <fullName evidence="2">DUF7378 domain-containing protein</fullName>
    </recommendedName>
</protein>
<dbReference type="InterPro" id="IPR055802">
    <property type="entry name" value="DUF7378"/>
</dbReference>
<feature type="transmembrane region" description="Helical" evidence="1">
    <location>
        <begin position="26"/>
        <end position="46"/>
    </location>
</feature>
<evidence type="ECO:0000259" key="2">
    <source>
        <dbReference type="Pfam" id="PF24095"/>
    </source>
</evidence>
<reference evidence="3 4" key="1">
    <citation type="submission" date="2012-08" db="EMBL/GenBank/DDBJ databases">
        <title>Oryza genome evolution.</title>
        <authorList>
            <person name="Wing R.A."/>
        </authorList>
    </citation>
    <scope>NUCLEOTIDE SEQUENCE</scope>
</reference>
<feature type="domain" description="DUF7378" evidence="2">
    <location>
        <begin position="8"/>
        <end position="148"/>
    </location>
</feature>
<dbReference type="AlphaFoldDB" id="A0A0D9VS33"/>
<evidence type="ECO:0000313" key="3">
    <source>
        <dbReference type="EnsemblPlants" id="LPERR03G09880.1"/>
    </source>
</evidence>
<keyword evidence="1" id="KW-1133">Transmembrane helix</keyword>
<name>A0A0D9VS33_9ORYZ</name>
<reference evidence="3" key="3">
    <citation type="submission" date="2015-04" db="UniProtKB">
        <authorList>
            <consortium name="EnsemblPlants"/>
        </authorList>
    </citation>
    <scope>IDENTIFICATION</scope>
</reference>
<dbReference type="Proteomes" id="UP000032180">
    <property type="component" value="Chromosome 3"/>
</dbReference>
<keyword evidence="1" id="KW-0812">Transmembrane</keyword>
<dbReference type="HOGENOM" id="CLU_124673_1_0_1"/>
<evidence type="ECO:0000313" key="4">
    <source>
        <dbReference type="Proteomes" id="UP000032180"/>
    </source>
</evidence>
<reference evidence="4" key="2">
    <citation type="submission" date="2013-12" db="EMBL/GenBank/DDBJ databases">
        <authorList>
            <person name="Yu Y."/>
            <person name="Lee S."/>
            <person name="de Baynast K."/>
            <person name="Wissotski M."/>
            <person name="Liu L."/>
            <person name="Talag J."/>
            <person name="Goicoechea J."/>
            <person name="Angelova A."/>
            <person name="Jetty R."/>
            <person name="Kudrna D."/>
            <person name="Golser W."/>
            <person name="Rivera L."/>
            <person name="Zhang J."/>
            <person name="Wing R."/>
        </authorList>
    </citation>
    <scope>NUCLEOTIDE SEQUENCE</scope>
</reference>
<sequence>MTTPAAGMTVDEARPSTQVHPDNESWSRFLVMPCSMLFTCSVIVSLEPAFFVAVPWRLPLLVSWGVYMSLADCVEAYAGLYLPLTPVAVNEAIVNVGFFGIGWSVGFIDSILLTQASSLVMMTFTFVNLLLIVGMLVLGAFLVGRYGQPEHPHEDDLSASASKSANEIIWRDIQCVYIEGQLN</sequence>
<dbReference type="Gramene" id="LPERR03G09880.1">
    <property type="protein sequence ID" value="LPERR03G09880.1"/>
    <property type="gene ID" value="LPERR03G09880"/>
</dbReference>
<keyword evidence="4" id="KW-1185">Reference proteome</keyword>
<keyword evidence="1" id="KW-0472">Membrane</keyword>
<feature type="transmembrane region" description="Helical" evidence="1">
    <location>
        <begin position="92"/>
        <end position="112"/>
    </location>
</feature>
<evidence type="ECO:0000256" key="1">
    <source>
        <dbReference type="SAM" id="Phobius"/>
    </source>
</evidence>
<organism evidence="3 4">
    <name type="scientific">Leersia perrieri</name>
    <dbReference type="NCBI Taxonomy" id="77586"/>
    <lineage>
        <taxon>Eukaryota</taxon>
        <taxon>Viridiplantae</taxon>
        <taxon>Streptophyta</taxon>
        <taxon>Embryophyta</taxon>
        <taxon>Tracheophyta</taxon>
        <taxon>Spermatophyta</taxon>
        <taxon>Magnoliopsida</taxon>
        <taxon>Liliopsida</taxon>
        <taxon>Poales</taxon>
        <taxon>Poaceae</taxon>
        <taxon>BOP clade</taxon>
        <taxon>Oryzoideae</taxon>
        <taxon>Oryzeae</taxon>
        <taxon>Oryzinae</taxon>
        <taxon>Leersia</taxon>
    </lineage>
</organism>
<feature type="transmembrane region" description="Helical" evidence="1">
    <location>
        <begin position="119"/>
        <end position="143"/>
    </location>
</feature>